<keyword evidence="2" id="KW-1185">Reference proteome</keyword>
<comment type="caution">
    <text evidence="1">The sequence shown here is derived from an EMBL/GenBank/DDBJ whole genome shotgun (WGS) entry which is preliminary data.</text>
</comment>
<accession>A0AAD9KAE7</accession>
<proteinExistence type="predicted"/>
<evidence type="ECO:0000313" key="1">
    <source>
        <dbReference type="EMBL" id="KAK2167746.1"/>
    </source>
</evidence>
<sequence>METRTIDHTALERYIRICVRVPLCSTVLLS</sequence>
<evidence type="ECO:0000313" key="2">
    <source>
        <dbReference type="Proteomes" id="UP001209878"/>
    </source>
</evidence>
<organism evidence="1 2">
    <name type="scientific">Ridgeia piscesae</name>
    <name type="common">Tubeworm</name>
    <dbReference type="NCBI Taxonomy" id="27915"/>
    <lineage>
        <taxon>Eukaryota</taxon>
        <taxon>Metazoa</taxon>
        <taxon>Spiralia</taxon>
        <taxon>Lophotrochozoa</taxon>
        <taxon>Annelida</taxon>
        <taxon>Polychaeta</taxon>
        <taxon>Sedentaria</taxon>
        <taxon>Canalipalpata</taxon>
        <taxon>Sabellida</taxon>
        <taxon>Siboglinidae</taxon>
        <taxon>Ridgeia</taxon>
    </lineage>
</organism>
<protein>
    <submittedName>
        <fullName evidence="1">Uncharacterized protein</fullName>
    </submittedName>
</protein>
<dbReference type="Proteomes" id="UP001209878">
    <property type="component" value="Unassembled WGS sequence"/>
</dbReference>
<reference evidence="1" key="1">
    <citation type="journal article" date="2023" name="Mol. Biol. Evol.">
        <title>Third-Generation Sequencing Reveals the Adaptive Role of the Epigenome in Three Deep-Sea Polychaetes.</title>
        <authorList>
            <person name="Perez M."/>
            <person name="Aroh O."/>
            <person name="Sun Y."/>
            <person name="Lan Y."/>
            <person name="Juniper S.K."/>
            <person name="Young C.R."/>
            <person name="Angers B."/>
            <person name="Qian P.Y."/>
        </authorList>
    </citation>
    <scope>NUCLEOTIDE SEQUENCE</scope>
    <source>
        <strain evidence="1">R07B-5</strain>
    </source>
</reference>
<gene>
    <name evidence="1" type="ORF">NP493_1263g00004</name>
</gene>
<dbReference type="EMBL" id="JAODUO010001261">
    <property type="protein sequence ID" value="KAK2167746.1"/>
    <property type="molecule type" value="Genomic_DNA"/>
</dbReference>
<name>A0AAD9KAE7_RIDPI</name>
<dbReference type="AlphaFoldDB" id="A0AAD9KAE7"/>